<accession>A0A1G6NSI4</accession>
<dbReference type="AlphaFoldDB" id="A0A1G6NSI4"/>
<proteinExistence type="predicted"/>
<organism evidence="1 2">
    <name type="scientific">Microbacterium enclense</name>
    <dbReference type="NCBI Taxonomy" id="993073"/>
    <lineage>
        <taxon>Bacteria</taxon>
        <taxon>Bacillati</taxon>
        <taxon>Actinomycetota</taxon>
        <taxon>Actinomycetes</taxon>
        <taxon>Micrococcales</taxon>
        <taxon>Microbacteriaceae</taxon>
        <taxon>Microbacterium</taxon>
    </lineage>
</organism>
<dbReference type="STRING" id="993073.AS029_12695"/>
<evidence type="ECO:0000313" key="2">
    <source>
        <dbReference type="Proteomes" id="UP000183203"/>
    </source>
</evidence>
<sequence>MPTTATVAPRRAYTGADIASGLRALADLIETKPWIAAGVRLPTVPQHFTIGLTERRDVEALAVVFDDTVHEAEQDSATYVSTSGQLDGLRVSAYAVIDHASATSGIAEEPDRGECFVCGPDQEADSDGQCAGCGRRLNMSPDLRSDPNWWAA</sequence>
<dbReference type="Proteomes" id="UP000183203">
    <property type="component" value="Unassembled WGS sequence"/>
</dbReference>
<dbReference type="RefSeq" id="WP_058232952.1">
    <property type="nucleotide sequence ID" value="NZ_FMYG01000006.1"/>
</dbReference>
<gene>
    <name evidence="1" type="ORF">SAMN05216418_2818</name>
</gene>
<reference evidence="1 2" key="1">
    <citation type="submission" date="2016-09" db="EMBL/GenBank/DDBJ databases">
        <authorList>
            <person name="Capua I."/>
            <person name="De Benedictis P."/>
            <person name="Joannis T."/>
            <person name="Lombin L.H."/>
            <person name="Cattoli G."/>
        </authorList>
    </citation>
    <scope>NUCLEOTIDE SEQUENCE [LARGE SCALE GENOMIC DNA]</scope>
    <source>
        <strain evidence="1 2">NIO-1002</strain>
    </source>
</reference>
<dbReference type="EMBL" id="FMYG01000006">
    <property type="protein sequence ID" value="SDC70145.1"/>
    <property type="molecule type" value="Genomic_DNA"/>
</dbReference>
<protein>
    <submittedName>
        <fullName evidence="1">Uncharacterized protein</fullName>
    </submittedName>
</protein>
<evidence type="ECO:0000313" key="1">
    <source>
        <dbReference type="EMBL" id="SDC70145.1"/>
    </source>
</evidence>
<name>A0A1G6NSI4_9MICO</name>